<dbReference type="EC" id="3.2.1.39" evidence="4"/>
<evidence type="ECO:0000256" key="10">
    <source>
        <dbReference type="ARBA" id="ARBA00023136"/>
    </source>
</evidence>
<keyword evidence="14" id="KW-0326">Glycosidase</keyword>
<dbReference type="Gramene" id="OE9A044787T5">
    <property type="protein sequence ID" value="OE9A044787C5"/>
    <property type="gene ID" value="OE9A044787"/>
</dbReference>
<dbReference type="Proteomes" id="UP000594638">
    <property type="component" value="Unassembled WGS sequence"/>
</dbReference>
<dbReference type="Gramene" id="OE9A044787T1">
    <property type="protein sequence ID" value="OE9A044787C1"/>
    <property type="gene ID" value="OE9A044787"/>
</dbReference>
<accession>A0A8S0P6Z0</accession>
<keyword evidence="10" id="KW-0472">Membrane</keyword>
<dbReference type="GO" id="GO:0098552">
    <property type="term" value="C:side of membrane"/>
    <property type="evidence" value="ECO:0007669"/>
    <property type="project" value="UniProtKB-KW"/>
</dbReference>
<organism evidence="17 18">
    <name type="scientific">Olea europaea subsp. europaea</name>
    <dbReference type="NCBI Taxonomy" id="158383"/>
    <lineage>
        <taxon>Eukaryota</taxon>
        <taxon>Viridiplantae</taxon>
        <taxon>Streptophyta</taxon>
        <taxon>Embryophyta</taxon>
        <taxon>Tracheophyta</taxon>
        <taxon>Spermatophyta</taxon>
        <taxon>Magnoliopsida</taxon>
        <taxon>eudicotyledons</taxon>
        <taxon>Gunneridae</taxon>
        <taxon>Pentapetalae</taxon>
        <taxon>asterids</taxon>
        <taxon>lamiids</taxon>
        <taxon>Lamiales</taxon>
        <taxon>Oleaceae</taxon>
        <taxon>Oleeae</taxon>
        <taxon>Olea</taxon>
    </lineage>
</organism>
<evidence type="ECO:0000256" key="12">
    <source>
        <dbReference type="ARBA" id="ARBA00023180"/>
    </source>
</evidence>
<dbReference type="PANTHER" id="PTHR32227">
    <property type="entry name" value="GLUCAN ENDO-1,3-BETA-GLUCOSIDASE BG1-RELATED-RELATED"/>
    <property type="match status" value="1"/>
</dbReference>
<dbReference type="Gene3D" id="1.20.58.1040">
    <property type="match status" value="1"/>
</dbReference>
<sequence>MMIELRLGAIVLFCGLFSSTIGAFIGINIGTDISNLPSATDIIRILKTHQISHVRLFDSDAHMLSALSNTGIEVMVGVTNEEVLGIGESPSAAATWINKNVAAYMPGTNITAIAVGSEVLSSIPNAAPVLVPAMNNLYKALVATNLNYLVKVSTPQSMGLIPRPFPPSTATFNTTWNSTIFQILRFLRNTNSFYMLNAYPYYEYVKSNGIFPIEYALFQPLSSVKQIVDPNTLFRYNSMFDALVDATYNSIAALKFSKIPVVVTETGWPWFGGANEPYATVENAETFNNNLIRRVSNDSGPPSQPDMPINTYIYELFNEDRRPGPVSERNWGVLFSNGTAVYSISLSNSDGRGANSSTVFCIAKPGADERSLRSGLNWACGPGQANCRAIQQGQPCYLPDTWQNHASYAYNDYYQKMHSSGGTCDFDGTAMTTAIDPSHGSCRFTGSLNSSTRGLFSPPAFGPVGPSSRSSRNYIYLHQIVSLSAVILALILV</sequence>
<dbReference type="InterPro" id="IPR044965">
    <property type="entry name" value="Glyco_hydro_17_plant"/>
</dbReference>
<comment type="caution">
    <text evidence="17">The sequence shown here is derived from an EMBL/GenBank/DDBJ whole genome shotgun (WGS) entry which is preliminary data.</text>
</comment>
<dbReference type="GO" id="GO:0005975">
    <property type="term" value="P:carbohydrate metabolic process"/>
    <property type="evidence" value="ECO:0007669"/>
    <property type="project" value="InterPro"/>
</dbReference>
<evidence type="ECO:0000256" key="11">
    <source>
        <dbReference type="ARBA" id="ARBA00023157"/>
    </source>
</evidence>
<dbReference type="Gramene" id="OE9A044787T4">
    <property type="protein sequence ID" value="OE9A044787C4"/>
    <property type="gene ID" value="OE9A044787"/>
</dbReference>
<keyword evidence="13" id="KW-0449">Lipoprotein</keyword>
<dbReference type="GO" id="GO:0006952">
    <property type="term" value="P:defense response"/>
    <property type="evidence" value="ECO:0007669"/>
    <property type="project" value="UniProtKB-KW"/>
</dbReference>
<dbReference type="Gramene" id="OE9A044787T2">
    <property type="protein sequence ID" value="OE9A044787C2"/>
    <property type="gene ID" value="OE9A044787"/>
</dbReference>
<keyword evidence="7" id="KW-0732">Signal</keyword>
<reference evidence="17 18" key="1">
    <citation type="submission" date="2019-12" db="EMBL/GenBank/DDBJ databases">
        <authorList>
            <person name="Alioto T."/>
            <person name="Alioto T."/>
            <person name="Gomez Garrido J."/>
        </authorList>
    </citation>
    <scope>NUCLEOTIDE SEQUENCE [LARGE SCALE GENOMIC DNA]</scope>
</reference>
<dbReference type="InterPro" id="IPR000490">
    <property type="entry name" value="Glyco_hydro_17"/>
</dbReference>
<feature type="domain" description="X8" evidence="16">
    <location>
        <begin position="359"/>
        <end position="444"/>
    </location>
</feature>
<name>A0A8S0P6Z0_OLEEU</name>
<gene>
    <name evidence="17" type="ORF">OLEA9_A044787</name>
</gene>
<evidence type="ECO:0000259" key="16">
    <source>
        <dbReference type="SMART" id="SM00768"/>
    </source>
</evidence>
<proteinExistence type="inferred from homology"/>
<evidence type="ECO:0000256" key="7">
    <source>
        <dbReference type="ARBA" id="ARBA00022729"/>
    </source>
</evidence>
<dbReference type="Gramene" id="OE9A044787T3">
    <property type="protein sequence ID" value="OE9A044787C3"/>
    <property type="gene ID" value="OE9A044787"/>
</dbReference>
<keyword evidence="6" id="KW-0336">GPI-anchor</keyword>
<dbReference type="OrthoDB" id="941679at2759"/>
<dbReference type="InterPro" id="IPR017853">
    <property type="entry name" value="GH"/>
</dbReference>
<evidence type="ECO:0000256" key="9">
    <source>
        <dbReference type="ARBA" id="ARBA00022821"/>
    </source>
</evidence>
<protein>
    <recommendedName>
        <fullName evidence="4">glucan endo-1,3-beta-D-glucosidase</fullName>
        <ecNumber evidence="4">3.2.1.39</ecNumber>
    </recommendedName>
</protein>
<evidence type="ECO:0000256" key="13">
    <source>
        <dbReference type="ARBA" id="ARBA00023288"/>
    </source>
</evidence>
<dbReference type="SUPFAM" id="SSF51445">
    <property type="entry name" value="(Trans)glycosidases"/>
    <property type="match status" value="1"/>
</dbReference>
<dbReference type="Gramene" id="OE9A044787T6">
    <property type="protein sequence ID" value="OE9A044787C6"/>
    <property type="gene ID" value="OE9A044787"/>
</dbReference>
<dbReference type="Gene3D" id="3.20.20.80">
    <property type="entry name" value="Glycosidases"/>
    <property type="match status" value="1"/>
</dbReference>
<dbReference type="FunFam" id="1.20.58.1040:FF:000001">
    <property type="entry name" value="Glucan endo-1,3-beta-glucosidase 4"/>
    <property type="match status" value="1"/>
</dbReference>
<evidence type="ECO:0000256" key="3">
    <source>
        <dbReference type="ARBA" id="ARBA00008773"/>
    </source>
</evidence>
<evidence type="ECO:0000256" key="5">
    <source>
        <dbReference type="ARBA" id="ARBA00022475"/>
    </source>
</evidence>
<keyword evidence="5" id="KW-1003">Cell membrane</keyword>
<dbReference type="Gramene" id="OE9A044787T11">
    <property type="protein sequence ID" value="OE9A044787C11"/>
    <property type="gene ID" value="OE9A044787"/>
</dbReference>
<dbReference type="GO" id="GO:0042973">
    <property type="term" value="F:glucan endo-1,3-beta-D-glucosidase activity"/>
    <property type="evidence" value="ECO:0007669"/>
    <property type="project" value="UniProtKB-EC"/>
</dbReference>
<dbReference type="FunFam" id="3.20.20.80:FF:000002">
    <property type="entry name" value="Glucan endo-1,3-beta-glucosidase 3"/>
    <property type="match status" value="1"/>
</dbReference>
<keyword evidence="9" id="KW-0611">Plant defense</keyword>
<comment type="similarity">
    <text evidence="3 15">Belongs to the glycosyl hydrolase 17 family.</text>
</comment>
<dbReference type="Pfam" id="PF00332">
    <property type="entry name" value="Glyco_hydro_17"/>
    <property type="match status" value="1"/>
</dbReference>
<evidence type="ECO:0000256" key="1">
    <source>
        <dbReference type="ARBA" id="ARBA00000382"/>
    </source>
</evidence>
<comment type="catalytic activity">
    <reaction evidence="1">
        <text>Hydrolysis of (1-&gt;3)-beta-D-glucosidic linkages in (1-&gt;3)-beta-D-glucans.</text>
        <dbReference type="EC" id="3.2.1.39"/>
    </reaction>
</comment>
<keyword evidence="8" id="KW-0378">Hydrolase</keyword>
<dbReference type="SMART" id="SM00768">
    <property type="entry name" value="X8"/>
    <property type="match status" value="1"/>
</dbReference>
<dbReference type="Gramene" id="OE9A044787T13">
    <property type="protein sequence ID" value="OE9A044787C13"/>
    <property type="gene ID" value="OE9A044787"/>
</dbReference>
<dbReference type="InterPro" id="IPR012946">
    <property type="entry name" value="X8"/>
</dbReference>
<evidence type="ECO:0000256" key="4">
    <source>
        <dbReference type="ARBA" id="ARBA00012780"/>
    </source>
</evidence>
<keyword evidence="11" id="KW-1015">Disulfide bond</keyword>
<keyword evidence="12" id="KW-0325">Glycoprotein</keyword>
<keyword evidence="18" id="KW-1185">Reference proteome</keyword>
<evidence type="ECO:0000256" key="2">
    <source>
        <dbReference type="ARBA" id="ARBA00004609"/>
    </source>
</evidence>
<dbReference type="Gramene" id="OE9A044787T9">
    <property type="protein sequence ID" value="OE9A044787C9"/>
    <property type="gene ID" value="OE9A044787"/>
</dbReference>
<dbReference type="AlphaFoldDB" id="A0A8S0P6Z0"/>
<dbReference type="Pfam" id="PF07983">
    <property type="entry name" value="X8"/>
    <property type="match status" value="1"/>
</dbReference>
<evidence type="ECO:0000313" key="17">
    <source>
        <dbReference type="EMBL" id="CAA2933387.1"/>
    </source>
</evidence>
<evidence type="ECO:0000256" key="15">
    <source>
        <dbReference type="RuleBase" id="RU004335"/>
    </source>
</evidence>
<evidence type="ECO:0000256" key="6">
    <source>
        <dbReference type="ARBA" id="ARBA00022622"/>
    </source>
</evidence>
<evidence type="ECO:0000256" key="8">
    <source>
        <dbReference type="ARBA" id="ARBA00022801"/>
    </source>
</evidence>
<evidence type="ECO:0000256" key="14">
    <source>
        <dbReference type="ARBA" id="ARBA00023295"/>
    </source>
</evidence>
<dbReference type="GO" id="GO:0005886">
    <property type="term" value="C:plasma membrane"/>
    <property type="evidence" value="ECO:0007669"/>
    <property type="project" value="UniProtKB-SubCell"/>
</dbReference>
<dbReference type="GO" id="GO:0009506">
    <property type="term" value="C:plasmodesma"/>
    <property type="evidence" value="ECO:0007669"/>
    <property type="project" value="UniProtKB-ARBA"/>
</dbReference>
<dbReference type="EMBL" id="CACTIH010000002">
    <property type="protein sequence ID" value="CAA2933387.1"/>
    <property type="molecule type" value="Genomic_DNA"/>
</dbReference>
<comment type="subcellular location">
    <subcellularLocation>
        <location evidence="2">Cell membrane</location>
        <topology evidence="2">Lipid-anchor</topology>
        <topology evidence="2">GPI-anchor</topology>
    </subcellularLocation>
</comment>
<evidence type="ECO:0000313" key="18">
    <source>
        <dbReference type="Proteomes" id="UP000594638"/>
    </source>
</evidence>